<dbReference type="InterPro" id="IPR008564">
    <property type="entry name" value="TVP23-like"/>
</dbReference>
<accession>A0A2Z6R8F4</accession>
<proteinExistence type="inferred from homology"/>
<dbReference type="AlphaFoldDB" id="A0A2Z6R8F4"/>
<evidence type="ECO:0000256" key="7">
    <source>
        <dbReference type="ARBA" id="ARBA00023136"/>
    </source>
</evidence>
<evidence type="ECO:0000256" key="2">
    <source>
        <dbReference type="ARBA" id="ARBA00004141"/>
    </source>
</evidence>
<dbReference type="GO" id="GO:0009306">
    <property type="term" value="P:protein secretion"/>
    <property type="evidence" value="ECO:0007669"/>
    <property type="project" value="TreeGrafter"/>
</dbReference>
<keyword evidence="10" id="KW-1185">Reference proteome</keyword>
<organism evidence="9 10">
    <name type="scientific">Rhizophagus clarus</name>
    <dbReference type="NCBI Taxonomy" id="94130"/>
    <lineage>
        <taxon>Eukaryota</taxon>
        <taxon>Fungi</taxon>
        <taxon>Fungi incertae sedis</taxon>
        <taxon>Mucoromycota</taxon>
        <taxon>Glomeromycotina</taxon>
        <taxon>Glomeromycetes</taxon>
        <taxon>Glomerales</taxon>
        <taxon>Glomeraceae</taxon>
        <taxon>Rhizophagus</taxon>
    </lineage>
</organism>
<dbReference type="PANTHER" id="PTHR13019">
    <property type="entry name" value="GOLGI APPARATUS MEMBRANE PROTEIN TVP23"/>
    <property type="match status" value="1"/>
</dbReference>
<reference evidence="9 10" key="1">
    <citation type="submission" date="2017-11" db="EMBL/GenBank/DDBJ databases">
        <title>The genome of Rhizophagus clarus HR1 reveals common genetic basis of auxotrophy among arbuscular mycorrhizal fungi.</title>
        <authorList>
            <person name="Kobayashi Y."/>
        </authorList>
    </citation>
    <scope>NUCLEOTIDE SEQUENCE [LARGE SCALE GENOMIC DNA]</scope>
    <source>
        <strain evidence="9 10">HR1</strain>
    </source>
</reference>
<dbReference type="Pfam" id="PF05832">
    <property type="entry name" value="DUF846"/>
    <property type="match status" value="1"/>
</dbReference>
<keyword evidence="7 8" id="KW-0472">Membrane</keyword>
<evidence type="ECO:0000256" key="8">
    <source>
        <dbReference type="RuleBase" id="RU361206"/>
    </source>
</evidence>
<gene>
    <name evidence="9" type="ORF">RclHR1_02940014</name>
</gene>
<protein>
    <recommendedName>
        <fullName evidence="4 8">Golgi apparatus membrane protein TVP23</fullName>
    </recommendedName>
</protein>
<evidence type="ECO:0000256" key="6">
    <source>
        <dbReference type="ARBA" id="ARBA00022989"/>
    </source>
</evidence>
<keyword evidence="6 8" id="KW-1133">Transmembrane helix</keyword>
<evidence type="ECO:0000256" key="1">
    <source>
        <dbReference type="ARBA" id="ARBA00003246"/>
    </source>
</evidence>
<comment type="caution">
    <text evidence="9">The sequence shown here is derived from an EMBL/GenBank/DDBJ whole genome shotgun (WGS) entry which is preliminary data.</text>
</comment>
<dbReference type="EMBL" id="BEXD01002157">
    <property type="protein sequence ID" value="GBB97212.1"/>
    <property type="molecule type" value="Genomic_DNA"/>
</dbReference>
<dbReference type="PANTHER" id="PTHR13019:SF7">
    <property type="entry name" value="GOLGI APPARATUS MEMBRANE PROTEIN TVP23"/>
    <property type="match status" value="1"/>
</dbReference>
<dbReference type="STRING" id="94130.A0A2Z6R8F4"/>
<feature type="transmembrane region" description="Helical" evidence="8">
    <location>
        <begin position="76"/>
        <end position="95"/>
    </location>
</feature>
<feature type="transmembrane region" description="Helical" evidence="8">
    <location>
        <begin position="51"/>
        <end position="70"/>
    </location>
</feature>
<evidence type="ECO:0000313" key="10">
    <source>
        <dbReference type="Proteomes" id="UP000247702"/>
    </source>
</evidence>
<sequence>MESRANLLSGAAPFAGTETLEPDIEATQDTNARASQNTQTQSIWEQSSHPVALVFHLLFRTGAIAIYLFGKLFTDHDTFIFIICVLLLSFDFWTVKNVTGRLLVGLRWWNDIQPDGTNAWVFESRDPSKPVNPIDSRIFWISLYATLAIWLFLAFLTLFDPKWLIIVTVAITLNMANVIGYTQCDKDAKKKWATGFAARAANPNMFGRLFSAGLGRFFENEYILNLKLLLPFYTLLKAKVENIILTIMDQSTELTGCLSYLMGLKNYFKSFLINKYLLSTY</sequence>
<keyword evidence="5 8" id="KW-0812">Transmembrane</keyword>
<evidence type="ECO:0000256" key="5">
    <source>
        <dbReference type="ARBA" id="ARBA00022692"/>
    </source>
</evidence>
<evidence type="ECO:0000256" key="3">
    <source>
        <dbReference type="ARBA" id="ARBA00005467"/>
    </source>
</evidence>
<dbReference type="Proteomes" id="UP000247702">
    <property type="component" value="Unassembled WGS sequence"/>
</dbReference>
<feature type="transmembrane region" description="Helical" evidence="8">
    <location>
        <begin position="163"/>
        <end position="182"/>
    </location>
</feature>
<keyword evidence="8" id="KW-0333">Golgi apparatus</keyword>
<evidence type="ECO:0000256" key="4">
    <source>
        <dbReference type="ARBA" id="ARBA00013603"/>
    </source>
</evidence>
<name>A0A2Z6R8F4_9GLOM</name>
<comment type="similarity">
    <text evidence="3 8">Belongs to the TVP23 family.</text>
</comment>
<dbReference type="GO" id="GO:0000139">
    <property type="term" value="C:Golgi membrane"/>
    <property type="evidence" value="ECO:0007669"/>
    <property type="project" value="UniProtKB-SubCell"/>
</dbReference>
<feature type="transmembrane region" description="Helical" evidence="8">
    <location>
        <begin position="138"/>
        <end position="157"/>
    </location>
</feature>
<evidence type="ECO:0000313" key="9">
    <source>
        <dbReference type="EMBL" id="GBB97212.1"/>
    </source>
</evidence>
<comment type="function">
    <text evidence="1 8">Golgi membrane protein involved in vesicular trafficking.</text>
</comment>
<dbReference type="GO" id="GO:0016192">
    <property type="term" value="P:vesicle-mediated transport"/>
    <property type="evidence" value="ECO:0007669"/>
    <property type="project" value="TreeGrafter"/>
</dbReference>
<comment type="subcellular location">
    <subcellularLocation>
        <location evidence="8">Golgi apparatus membrane</location>
        <topology evidence="8">Multi-pass membrane protein</topology>
    </subcellularLocation>
    <subcellularLocation>
        <location evidence="2">Membrane</location>
        <topology evidence="2">Multi-pass membrane protein</topology>
    </subcellularLocation>
</comment>